<dbReference type="Pfam" id="PF00076">
    <property type="entry name" value="RRM_1"/>
    <property type="match status" value="2"/>
</dbReference>
<sequence length="281" mass="31530">MATFESLPISFSRLSYSSNPPLILPARLKISLPTFSSKLHHKSHPYPLTISRNFQVFTSSSPSSTIQEVPVEENEKSEEPQKEIVQKRLFVLNLPWSFVVDDLKKLFSECGTVEDAEIIMRKKDGKSRGYAFVTMSSTDEALSAIQKYDSYELMGRIIRVEFAKENKKSSSAAAPPASAPGEKRYKLYVSNLAWRVRANHLREFFGELNPVSTRVVFETPEGRSAGYGFVTFATKEEAESAISTFNGKELMDRAITLAFSEKDADKSETEEDNASNEQPAE</sequence>
<dbReference type="InterPro" id="IPR000504">
    <property type="entry name" value="RRM_dom"/>
</dbReference>
<dbReference type="OrthoDB" id="439808at2759"/>
<evidence type="ECO:0000259" key="4">
    <source>
        <dbReference type="PROSITE" id="PS50102"/>
    </source>
</evidence>
<dbReference type="Gene3D" id="3.30.70.330">
    <property type="match status" value="2"/>
</dbReference>
<evidence type="ECO:0000313" key="5">
    <source>
        <dbReference type="EMBL" id="KAJ0199334.1"/>
    </source>
</evidence>
<dbReference type="Proteomes" id="UP000235145">
    <property type="component" value="Unassembled WGS sequence"/>
</dbReference>
<gene>
    <name evidence="5" type="ORF">LSAT_V11C600299300</name>
</gene>
<dbReference type="InterPro" id="IPR012677">
    <property type="entry name" value="Nucleotide-bd_a/b_plait_sf"/>
</dbReference>
<accession>A0A9R1V5N1</accession>
<protein>
    <recommendedName>
        <fullName evidence="4">RRM domain-containing protein</fullName>
    </recommendedName>
</protein>
<dbReference type="Gramene" id="rna-gnl|WGS:NBSK|LSAT_6X4121_mrna">
    <property type="protein sequence ID" value="cds-PLY69874.1"/>
    <property type="gene ID" value="gene-LSAT_6X4121"/>
</dbReference>
<keyword evidence="1 2" id="KW-0694">RNA-binding</keyword>
<evidence type="ECO:0000313" key="6">
    <source>
        <dbReference type="Proteomes" id="UP000235145"/>
    </source>
</evidence>
<dbReference type="SUPFAM" id="SSF54928">
    <property type="entry name" value="RNA-binding domain, RBD"/>
    <property type="match status" value="2"/>
</dbReference>
<feature type="compositionally biased region" description="Acidic residues" evidence="3">
    <location>
        <begin position="268"/>
        <end position="281"/>
    </location>
</feature>
<dbReference type="PANTHER" id="PTHR48025:SF6">
    <property type="entry name" value="RRM DOMAIN-CONTAINING PROTEIN"/>
    <property type="match status" value="1"/>
</dbReference>
<feature type="domain" description="RRM" evidence="4">
    <location>
        <begin position="185"/>
        <end position="262"/>
    </location>
</feature>
<feature type="domain" description="RRM" evidence="4">
    <location>
        <begin position="87"/>
        <end position="165"/>
    </location>
</feature>
<dbReference type="GO" id="GO:0003723">
    <property type="term" value="F:RNA binding"/>
    <property type="evidence" value="ECO:0007669"/>
    <property type="project" value="UniProtKB-UniRule"/>
</dbReference>
<name>A0A9R1V5N1_LACSA</name>
<evidence type="ECO:0000256" key="2">
    <source>
        <dbReference type="PROSITE-ProRule" id="PRU00176"/>
    </source>
</evidence>
<dbReference type="PANTHER" id="PTHR48025">
    <property type="entry name" value="OS02G0815200 PROTEIN"/>
    <property type="match status" value="1"/>
</dbReference>
<keyword evidence="6" id="KW-1185">Reference proteome</keyword>
<dbReference type="InterPro" id="IPR050502">
    <property type="entry name" value="Euk_RNA-bind_prot"/>
</dbReference>
<proteinExistence type="predicted"/>
<reference evidence="5 6" key="1">
    <citation type="journal article" date="2017" name="Nat. Commun.">
        <title>Genome assembly with in vitro proximity ligation data and whole-genome triplication in lettuce.</title>
        <authorList>
            <person name="Reyes-Chin-Wo S."/>
            <person name="Wang Z."/>
            <person name="Yang X."/>
            <person name="Kozik A."/>
            <person name="Arikit S."/>
            <person name="Song C."/>
            <person name="Xia L."/>
            <person name="Froenicke L."/>
            <person name="Lavelle D.O."/>
            <person name="Truco M.J."/>
            <person name="Xia R."/>
            <person name="Zhu S."/>
            <person name="Xu C."/>
            <person name="Xu H."/>
            <person name="Xu X."/>
            <person name="Cox K."/>
            <person name="Korf I."/>
            <person name="Meyers B.C."/>
            <person name="Michelmore R.W."/>
        </authorList>
    </citation>
    <scope>NUCLEOTIDE SEQUENCE [LARGE SCALE GENOMIC DNA]</scope>
    <source>
        <strain evidence="6">cv. Salinas</strain>
        <tissue evidence="5">Seedlings</tissue>
    </source>
</reference>
<evidence type="ECO:0000256" key="3">
    <source>
        <dbReference type="SAM" id="MobiDB-lite"/>
    </source>
</evidence>
<dbReference type="SMART" id="SM00360">
    <property type="entry name" value="RRM"/>
    <property type="match status" value="2"/>
</dbReference>
<comment type="caution">
    <text evidence="5">The sequence shown here is derived from an EMBL/GenBank/DDBJ whole genome shotgun (WGS) entry which is preliminary data.</text>
</comment>
<feature type="region of interest" description="Disordered" evidence="3">
    <location>
        <begin position="259"/>
        <end position="281"/>
    </location>
</feature>
<evidence type="ECO:0000256" key="1">
    <source>
        <dbReference type="ARBA" id="ARBA00022884"/>
    </source>
</evidence>
<organism evidence="5 6">
    <name type="scientific">Lactuca sativa</name>
    <name type="common">Garden lettuce</name>
    <dbReference type="NCBI Taxonomy" id="4236"/>
    <lineage>
        <taxon>Eukaryota</taxon>
        <taxon>Viridiplantae</taxon>
        <taxon>Streptophyta</taxon>
        <taxon>Embryophyta</taxon>
        <taxon>Tracheophyta</taxon>
        <taxon>Spermatophyta</taxon>
        <taxon>Magnoliopsida</taxon>
        <taxon>eudicotyledons</taxon>
        <taxon>Gunneridae</taxon>
        <taxon>Pentapetalae</taxon>
        <taxon>asterids</taxon>
        <taxon>campanulids</taxon>
        <taxon>Asterales</taxon>
        <taxon>Asteraceae</taxon>
        <taxon>Cichorioideae</taxon>
        <taxon>Cichorieae</taxon>
        <taxon>Lactucinae</taxon>
        <taxon>Lactuca</taxon>
    </lineage>
</organism>
<dbReference type="PROSITE" id="PS50102">
    <property type="entry name" value="RRM"/>
    <property type="match status" value="2"/>
</dbReference>
<dbReference type="InterPro" id="IPR035979">
    <property type="entry name" value="RBD_domain_sf"/>
</dbReference>
<dbReference type="EMBL" id="NBSK02000006">
    <property type="protein sequence ID" value="KAJ0199334.1"/>
    <property type="molecule type" value="Genomic_DNA"/>
</dbReference>
<dbReference type="AlphaFoldDB" id="A0A9R1V5N1"/>